<proteinExistence type="predicted"/>
<organism evidence="3 4">
    <name type="scientific">Carex littledalei</name>
    <dbReference type="NCBI Taxonomy" id="544730"/>
    <lineage>
        <taxon>Eukaryota</taxon>
        <taxon>Viridiplantae</taxon>
        <taxon>Streptophyta</taxon>
        <taxon>Embryophyta</taxon>
        <taxon>Tracheophyta</taxon>
        <taxon>Spermatophyta</taxon>
        <taxon>Magnoliopsida</taxon>
        <taxon>Liliopsida</taxon>
        <taxon>Poales</taxon>
        <taxon>Cyperaceae</taxon>
        <taxon>Cyperoideae</taxon>
        <taxon>Cariceae</taxon>
        <taxon>Carex</taxon>
        <taxon>Carex subgen. Euthyceras</taxon>
    </lineage>
</organism>
<dbReference type="GO" id="GO:0071944">
    <property type="term" value="C:cell periphery"/>
    <property type="evidence" value="ECO:0007669"/>
    <property type="project" value="TreeGrafter"/>
</dbReference>
<feature type="signal peptide" evidence="2">
    <location>
        <begin position="1"/>
        <end position="27"/>
    </location>
</feature>
<dbReference type="OrthoDB" id="679510at2759"/>
<protein>
    <submittedName>
        <fullName evidence="3">Uncharacterized protein</fullName>
    </submittedName>
</protein>
<evidence type="ECO:0000256" key="2">
    <source>
        <dbReference type="SAM" id="SignalP"/>
    </source>
</evidence>
<dbReference type="AlphaFoldDB" id="A0A833VJ14"/>
<feature type="chain" id="PRO_5032871379" evidence="2">
    <location>
        <begin position="28"/>
        <end position="166"/>
    </location>
</feature>
<dbReference type="PANTHER" id="PTHR33470:SF22">
    <property type="entry name" value="POLLEN OLE E 1 ALLERGEN AND EXTENSIN FAMILY PROTEIN"/>
    <property type="match status" value="1"/>
</dbReference>
<reference evidence="3" key="1">
    <citation type="submission" date="2020-01" db="EMBL/GenBank/DDBJ databases">
        <title>Genome sequence of Kobresia littledalei, the first chromosome-level genome in the family Cyperaceae.</title>
        <authorList>
            <person name="Qu G."/>
        </authorList>
    </citation>
    <scope>NUCLEOTIDE SEQUENCE</scope>
    <source>
        <strain evidence="3">C.B.Clarke</strain>
        <tissue evidence="3">Leaf</tissue>
    </source>
</reference>
<dbReference type="PANTHER" id="PTHR33470">
    <property type="entry name" value="OS01G0164075 PROTEIN"/>
    <property type="match status" value="1"/>
</dbReference>
<sequence>MAPKFVLVALVSVLVLLVGPIPSKVSATRPSPPMTSGPTNYTAIAIGGVVFCSSCEPPVYANSSPVEHAVVRVSCFDKNWKFISVTTTSGAGGFFYITWDDVASFDPNRCKAYIDWSPLSFCNVPLYWPGTNVANLYLVEVKPVPGGKQGTYSPGVLFLGPPNGAH</sequence>
<gene>
    <name evidence="3" type="ORF">FCM35_KLT07076</name>
</gene>
<dbReference type="Pfam" id="PF01190">
    <property type="entry name" value="Pollen_Ole_e_1"/>
    <property type="match status" value="1"/>
</dbReference>
<comment type="caution">
    <text evidence="3">The sequence shown here is derived from an EMBL/GenBank/DDBJ whole genome shotgun (WGS) entry which is preliminary data.</text>
</comment>
<name>A0A833VJ14_9POAL</name>
<evidence type="ECO:0000313" key="3">
    <source>
        <dbReference type="EMBL" id="KAF3328470.1"/>
    </source>
</evidence>
<keyword evidence="4" id="KW-1185">Reference proteome</keyword>
<evidence type="ECO:0000313" key="4">
    <source>
        <dbReference type="Proteomes" id="UP000623129"/>
    </source>
</evidence>
<dbReference type="EMBL" id="SWLB01000016">
    <property type="protein sequence ID" value="KAF3328470.1"/>
    <property type="molecule type" value="Genomic_DNA"/>
</dbReference>
<dbReference type="Proteomes" id="UP000623129">
    <property type="component" value="Unassembled WGS sequence"/>
</dbReference>
<accession>A0A833VJ14</accession>
<evidence type="ECO:0000256" key="1">
    <source>
        <dbReference type="ARBA" id="ARBA00022729"/>
    </source>
</evidence>
<keyword evidence="1 2" id="KW-0732">Signal</keyword>